<organism evidence="2 3">
    <name type="scientific">Paenibacillus profundus</name>
    <dbReference type="NCBI Taxonomy" id="1173085"/>
    <lineage>
        <taxon>Bacteria</taxon>
        <taxon>Bacillati</taxon>
        <taxon>Bacillota</taxon>
        <taxon>Bacilli</taxon>
        <taxon>Bacillales</taxon>
        <taxon>Paenibacillaceae</taxon>
        <taxon>Paenibacillus</taxon>
    </lineage>
</organism>
<keyword evidence="3" id="KW-1185">Reference proteome</keyword>
<dbReference type="Proteomes" id="UP001199916">
    <property type="component" value="Unassembled WGS sequence"/>
</dbReference>
<keyword evidence="1" id="KW-0812">Transmembrane</keyword>
<keyword evidence="1" id="KW-1133">Transmembrane helix</keyword>
<evidence type="ECO:0008006" key="4">
    <source>
        <dbReference type="Google" id="ProtNLM"/>
    </source>
</evidence>
<name>A0ABS8YRC5_9BACL</name>
<dbReference type="RefSeq" id="WP_233699624.1">
    <property type="nucleotide sequence ID" value="NZ_JAJNBZ010000076.1"/>
</dbReference>
<keyword evidence="1" id="KW-0472">Membrane</keyword>
<sequence>MFTKAVGIGFIVLSALRLTPIINATGKWLLYVSIAALFLILSDLLEFIIEGIVEKKGIKLNKALKVLRSIFLAGAVIAIIVLPNLKINIPVKEVNALSDAITLVSLGIAITLIGFKTERVQISLFNKTNTIRNEVREFINSIEGQSIVDERISKLSLQDTQLIRELNEDSK</sequence>
<accession>A0ABS8YRC5</accession>
<dbReference type="EMBL" id="JAJNBZ010000076">
    <property type="protein sequence ID" value="MCE5173729.1"/>
    <property type="molecule type" value="Genomic_DNA"/>
</dbReference>
<gene>
    <name evidence="2" type="ORF">LQV63_31390</name>
</gene>
<proteinExistence type="predicted"/>
<feature type="transmembrane region" description="Helical" evidence="1">
    <location>
        <begin position="97"/>
        <end position="115"/>
    </location>
</feature>
<reference evidence="2 3" key="1">
    <citation type="submission" date="2021-11" db="EMBL/GenBank/DDBJ databases">
        <title>Draft genome sequence of Paenibacillus profundus YoMME, a new Gram-positive bacteria with exoelectrogenic properties.</title>
        <authorList>
            <person name="Hubenova Y."/>
            <person name="Hubenova E."/>
            <person name="Manasiev Y."/>
            <person name="Peykov S."/>
            <person name="Mitov M."/>
        </authorList>
    </citation>
    <scope>NUCLEOTIDE SEQUENCE [LARGE SCALE GENOMIC DNA]</scope>
    <source>
        <strain evidence="2 3">YoMME</strain>
    </source>
</reference>
<feature type="transmembrane region" description="Helical" evidence="1">
    <location>
        <begin position="66"/>
        <end position="85"/>
    </location>
</feature>
<comment type="caution">
    <text evidence="2">The sequence shown here is derived from an EMBL/GenBank/DDBJ whole genome shotgun (WGS) entry which is preliminary data.</text>
</comment>
<evidence type="ECO:0000313" key="3">
    <source>
        <dbReference type="Proteomes" id="UP001199916"/>
    </source>
</evidence>
<evidence type="ECO:0000313" key="2">
    <source>
        <dbReference type="EMBL" id="MCE5173729.1"/>
    </source>
</evidence>
<feature type="transmembrane region" description="Helical" evidence="1">
    <location>
        <begin position="28"/>
        <end position="45"/>
    </location>
</feature>
<evidence type="ECO:0000256" key="1">
    <source>
        <dbReference type="SAM" id="Phobius"/>
    </source>
</evidence>
<protein>
    <recommendedName>
        <fullName evidence="4">Holin</fullName>
    </recommendedName>
</protein>